<proteinExistence type="predicted"/>
<feature type="transmembrane region" description="Helical" evidence="1">
    <location>
        <begin position="83"/>
        <end position="101"/>
    </location>
</feature>
<dbReference type="RefSeq" id="WP_262435192.1">
    <property type="nucleotide sequence ID" value="NZ_JACRTF010000001.1"/>
</dbReference>
<protein>
    <submittedName>
        <fullName evidence="2">EpsG family protein</fullName>
    </submittedName>
</protein>
<name>A0A926IQZ3_9BACT</name>
<dbReference type="Proteomes" id="UP000651085">
    <property type="component" value="Unassembled WGS sequence"/>
</dbReference>
<comment type="caution">
    <text evidence="2">The sequence shown here is derived from an EMBL/GenBank/DDBJ whole genome shotgun (WGS) entry which is preliminary data.</text>
</comment>
<dbReference type="InterPro" id="IPR049458">
    <property type="entry name" value="EpsG-like"/>
</dbReference>
<feature type="transmembrane region" description="Helical" evidence="1">
    <location>
        <begin position="328"/>
        <end position="346"/>
    </location>
</feature>
<accession>A0A926IQZ3</accession>
<dbReference type="AlphaFoldDB" id="A0A926IQZ3"/>
<keyword evidence="1" id="KW-0472">Membrane</keyword>
<evidence type="ECO:0000256" key="1">
    <source>
        <dbReference type="SAM" id="Phobius"/>
    </source>
</evidence>
<feature type="transmembrane region" description="Helical" evidence="1">
    <location>
        <begin position="299"/>
        <end position="316"/>
    </location>
</feature>
<dbReference type="Pfam" id="PF14897">
    <property type="entry name" value="EpsG"/>
    <property type="match status" value="1"/>
</dbReference>
<feature type="transmembrane region" description="Helical" evidence="1">
    <location>
        <begin position="149"/>
        <end position="175"/>
    </location>
</feature>
<keyword evidence="3" id="KW-1185">Reference proteome</keyword>
<evidence type="ECO:0000313" key="3">
    <source>
        <dbReference type="Proteomes" id="UP000651085"/>
    </source>
</evidence>
<feature type="transmembrane region" description="Helical" evidence="1">
    <location>
        <begin position="270"/>
        <end position="287"/>
    </location>
</feature>
<feature type="transmembrane region" description="Helical" evidence="1">
    <location>
        <begin position="107"/>
        <end position="128"/>
    </location>
</feature>
<feature type="transmembrane region" description="Helical" evidence="1">
    <location>
        <begin position="21"/>
        <end position="40"/>
    </location>
</feature>
<evidence type="ECO:0000313" key="2">
    <source>
        <dbReference type="EMBL" id="MBC8594090.1"/>
    </source>
</evidence>
<keyword evidence="1" id="KW-0812">Transmembrane</keyword>
<gene>
    <name evidence="2" type="ORF">H8744_12700</name>
</gene>
<feature type="transmembrane region" description="Helical" evidence="1">
    <location>
        <begin position="181"/>
        <end position="200"/>
    </location>
</feature>
<dbReference type="EMBL" id="JACRTF010000001">
    <property type="protein sequence ID" value="MBC8594090.1"/>
    <property type="molecule type" value="Genomic_DNA"/>
</dbReference>
<reference evidence="2" key="1">
    <citation type="submission" date="2020-08" db="EMBL/GenBank/DDBJ databases">
        <title>Genome public.</title>
        <authorList>
            <person name="Liu C."/>
            <person name="Sun Q."/>
        </authorList>
    </citation>
    <scope>NUCLEOTIDE SEQUENCE</scope>
    <source>
        <strain evidence="2">N12</strain>
    </source>
</reference>
<keyword evidence="1" id="KW-1133">Transmembrane helix</keyword>
<sequence length="368" mass="44259">MIVLSRYSSRCFYKGKCIESNWALFFLLFFYSLIFGLRYGVGIDHLAYLEKYLLLQDYDFSFPTDVGFFVITDCFAKLNVHYSIYFGFLAFMQLFFIYYFFKDDRRVYPYITFVFITSCQWLIFMNGIRQELAFTVFLLGIKYIENQKFFKYLIVVLIASSIHKSAIMLILFYPLLKNKSYFSNILIQLLLLFVAFVLLKIDIVEDLIMKFDNIALFMGYSHYIDQVKEGNLDYITSDMAMGVGSYIILIIDVCIILYSNQVKQYFKKRCFYIIYDIYFIGVLWHYIFLKSLIMSRPNFYMYGFQFVMGTLTLFYLFQKMSVSKMKEFILIVFLCLHISLFSANMYRMKENTAKYYFFWQEKQYKLND</sequence>
<organism evidence="2 3">
    <name type="scientific">Jilunia laotingensis</name>
    <dbReference type="NCBI Taxonomy" id="2763675"/>
    <lineage>
        <taxon>Bacteria</taxon>
        <taxon>Pseudomonadati</taxon>
        <taxon>Bacteroidota</taxon>
        <taxon>Bacteroidia</taxon>
        <taxon>Bacteroidales</taxon>
        <taxon>Bacteroidaceae</taxon>
        <taxon>Jilunia</taxon>
    </lineage>
</organism>
<feature type="transmembrane region" description="Helical" evidence="1">
    <location>
        <begin position="239"/>
        <end position="258"/>
    </location>
</feature>